<gene>
    <name evidence="1" type="ORF">SDC9_149791</name>
</gene>
<organism evidence="1">
    <name type="scientific">bioreactor metagenome</name>
    <dbReference type="NCBI Taxonomy" id="1076179"/>
    <lineage>
        <taxon>unclassified sequences</taxon>
        <taxon>metagenomes</taxon>
        <taxon>ecological metagenomes</taxon>
    </lineage>
</organism>
<protein>
    <submittedName>
        <fullName evidence="1">Uncharacterized protein</fullName>
    </submittedName>
</protein>
<evidence type="ECO:0000313" key="1">
    <source>
        <dbReference type="EMBL" id="MPN02575.1"/>
    </source>
</evidence>
<dbReference type="AlphaFoldDB" id="A0A645EKL4"/>
<reference evidence="1" key="1">
    <citation type="submission" date="2019-08" db="EMBL/GenBank/DDBJ databases">
        <authorList>
            <person name="Kucharzyk K."/>
            <person name="Murdoch R.W."/>
            <person name="Higgins S."/>
            <person name="Loffler F."/>
        </authorList>
    </citation>
    <scope>NUCLEOTIDE SEQUENCE</scope>
</reference>
<name>A0A645EKL4_9ZZZZ</name>
<sequence length="83" mass="9188">MMVPFDGIEVLISIGINFGRVGISGCAVSRCCNDFVHIYPVSGDNIVKQRFHFQLCSVCFISIRKVFVQVDISYFGYGSQNSG</sequence>
<comment type="caution">
    <text evidence="1">The sequence shown here is derived from an EMBL/GenBank/DDBJ whole genome shotgun (WGS) entry which is preliminary data.</text>
</comment>
<accession>A0A645EKL4</accession>
<dbReference type="EMBL" id="VSSQ01048532">
    <property type="protein sequence ID" value="MPN02575.1"/>
    <property type="molecule type" value="Genomic_DNA"/>
</dbReference>
<proteinExistence type="predicted"/>